<name>A0A5V1PH63_SALER</name>
<accession>A0A5V1PH63</accession>
<comment type="caution">
    <text evidence="1">The sequence shown here is derived from an EMBL/GenBank/DDBJ whole genome shotgun (WGS) entry which is preliminary data.</text>
</comment>
<protein>
    <submittedName>
        <fullName evidence="1">Uncharacterized protein</fullName>
    </submittedName>
</protein>
<sequence length="63" mass="7319">MFEIILTTTEYLNGNPTRTESALYYRRYKVRQTAERHAARMNETVSLKGSPVKYVTVAEVRHA</sequence>
<dbReference type="AlphaFoldDB" id="A0A5V1PH63"/>
<dbReference type="EMBL" id="AAGYBI010000034">
    <property type="protein sequence ID" value="EBT2270449.1"/>
    <property type="molecule type" value="Genomic_DNA"/>
</dbReference>
<gene>
    <name evidence="1" type="ORF">CI531_18330</name>
</gene>
<proteinExistence type="predicted"/>
<organism evidence="1">
    <name type="scientific">Salmonella enterica</name>
    <name type="common">Salmonella choleraesuis</name>
    <dbReference type="NCBI Taxonomy" id="28901"/>
    <lineage>
        <taxon>Bacteria</taxon>
        <taxon>Pseudomonadati</taxon>
        <taxon>Pseudomonadota</taxon>
        <taxon>Gammaproteobacteria</taxon>
        <taxon>Enterobacterales</taxon>
        <taxon>Enterobacteriaceae</taxon>
        <taxon>Salmonella</taxon>
    </lineage>
</organism>
<evidence type="ECO:0000313" key="1">
    <source>
        <dbReference type="EMBL" id="EBT2270449.1"/>
    </source>
</evidence>
<reference evidence="1" key="1">
    <citation type="submission" date="2018-07" db="EMBL/GenBank/DDBJ databases">
        <authorList>
            <consortium name="PulseNet: The National Subtyping Network for Foodborne Disease Surveillance"/>
            <person name="Tarr C.L."/>
            <person name="Trees E."/>
            <person name="Katz L.S."/>
            <person name="Carleton-Romer H.A."/>
            <person name="Stroika S."/>
            <person name="Kucerova Z."/>
            <person name="Roache K.F."/>
            <person name="Sabol A.L."/>
            <person name="Besser J."/>
            <person name="Gerner-Smidt P."/>
        </authorList>
    </citation>
    <scope>NUCLEOTIDE SEQUENCE</scope>
    <source>
        <strain evidence="1">PNUSAS018280</strain>
    </source>
</reference>